<evidence type="ECO:0000313" key="3">
    <source>
        <dbReference type="Proteomes" id="UP001454489"/>
    </source>
</evidence>
<keyword evidence="1" id="KW-1133">Transmembrane helix</keyword>
<accession>A0ABV1HAP4</accession>
<organism evidence="2 3">
    <name type="scientific">Maccoyibacter intestinihominis</name>
    <dbReference type="NCBI Taxonomy" id="3133499"/>
    <lineage>
        <taxon>Bacteria</taxon>
        <taxon>Bacillati</taxon>
        <taxon>Bacillota</taxon>
        <taxon>Clostridia</taxon>
        <taxon>Lachnospirales</taxon>
        <taxon>Lachnospiraceae</taxon>
        <taxon>Maccoyibacter</taxon>
    </lineage>
</organism>
<proteinExistence type="predicted"/>
<evidence type="ECO:0000256" key="1">
    <source>
        <dbReference type="SAM" id="Phobius"/>
    </source>
</evidence>
<dbReference type="Pfam" id="PF20456">
    <property type="entry name" value="DUF6709"/>
    <property type="match status" value="1"/>
</dbReference>
<comment type="caution">
    <text evidence="2">The sequence shown here is derived from an EMBL/GenBank/DDBJ whole genome shotgun (WGS) entry which is preliminary data.</text>
</comment>
<reference evidence="2 3" key="1">
    <citation type="submission" date="2024-03" db="EMBL/GenBank/DDBJ databases">
        <title>Human intestinal bacterial collection.</title>
        <authorList>
            <person name="Pauvert C."/>
            <person name="Hitch T.C.A."/>
            <person name="Clavel T."/>
        </authorList>
    </citation>
    <scope>NUCLEOTIDE SEQUENCE [LARGE SCALE GENOMIC DNA]</scope>
    <source>
        <strain evidence="2 3">CLA-AA-H185</strain>
    </source>
</reference>
<keyword evidence="3" id="KW-1185">Reference proteome</keyword>
<keyword evidence="1" id="KW-0812">Transmembrane</keyword>
<name>A0ABV1HAP4_9FIRM</name>
<gene>
    <name evidence="2" type="ORF">WMO43_02540</name>
</gene>
<dbReference type="Proteomes" id="UP001454489">
    <property type="component" value="Unassembled WGS sequence"/>
</dbReference>
<feature type="transmembrane region" description="Helical" evidence="1">
    <location>
        <begin position="33"/>
        <end position="50"/>
    </location>
</feature>
<protein>
    <submittedName>
        <fullName evidence="2">DUF6709 family protein</fullName>
    </submittedName>
</protein>
<keyword evidence="1" id="KW-0472">Membrane</keyword>
<sequence length="359" mass="41716">MIISNTTFILKFMMENYEHYITKNIKDVCRTKMISPIIYLILLLALWILSPISEIVVPEKADSNDSLTKLYKQDVSYIDTKLTDLYFTGYTQTSLGFTTGYYYYTMRGNECILVLLSPSTSEEGLPKITALHTKGRLAKRDRAAKDVLDNLSKDLNWTETGIASKVSPYYINEPDCRNFRSYLLLFLYFASMLYAFISLILLVIYYRFPLLSPPVRQLSRFGKPAELLAEAEEELATLPQLATDDMFITEHYFIETSKYGIAIVPIREIIWVYKHSTLHKFFWYHFSISYTLHITANKHLYIHCPKNIKSDIDGIMDYLAEANHDILVGFSEENRLAVQEKQGTPLQIEKFLEMLKKRI</sequence>
<dbReference type="InterPro" id="IPR046555">
    <property type="entry name" value="DUF6709"/>
</dbReference>
<evidence type="ECO:0000313" key="2">
    <source>
        <dbReference type="EMBL" id="MEQ2556761.1"/>
    </source>
</evidence>
<dbReference type="EMBL" id="JBBMEX010000002">
    <property type="protein sequence ID" value="MEQ2556761.1"/>
    <property type="molecule type" value="Genomic_DNA"/>
</dbReference>
<feature type="transmembrane region" description="Helical" evidence="1">
    <location>
        <begin position="182"/>
        <end position="206"/>
    </location>
</feature>